<dbReference type="PROSITE" id="PS50929">
    <property type="entry name" value="ABC_TM1F"/>
    <property type="match status" value="1"/>
</dbReference>
<dbReference type="GO" id="GO:0005524">
    <property type="term" value="F:ATP binding"/>
    <property type="evidence" value="ECO:0007669"/>
    <property type="project" value="UniProtKB-KW"/>
</dbReference>
<dbReference type="GO" id="GO:0140359">
    <property type="term" value="F:ABC-type transporter activity"/>
    <property type="evidence" value="ECO:0007669"/>
    <property type="project" value="InterPro"/>
</dbReference>
<dbReference type="GO" id="GO:0031640">
    <property type="term" value="P:killing of cells of another organism"/>
    <property type="evidence" value="ECO:0007669"/>
    <property type="project" value="UniProtKB-KW"/>
</dbReference>
<keyword evidence="4 13" id="KW-0812">Transmembrane</keyword>
<evidence type="ECO:0000256" key="9">
    <source>
        <dbReference type="ARBA" id="ARBA00023136"/>
    </source>
</evidence>
<dbReference type="GO" id="GO:0034040">
    <property type="term" value="F:ATPase-coupled lipid transmembrane transporter activity"/>
    <property type="evidence" value="ECO:0007669"/>
    <property type="project" value="TreeGrafter"/>
</dbReference>
<feature type="transmembrane region" description="Helical" evidence="13">
    <location>
        <begin position="268"/>
        <end position="286"/>
    </location>
</feature>
<comment type="similarity">
    <text evidence="11">Belongs to the ABC transporter superfamily. Cyclolysin exporter (TC 3.A.1.109.2) family.</text>
</comment>
<evidence type="ECO:0000256" key="5">
    <source>
        <dbReference type="ARBA" id="ARBA00022735"/>
    </source>
</evidence>
<dbReference type="PROSITE" id="PS00211">
    <property type="entry name" value="ABC_TRANSPORTER_1"/>
    <property type="match status" value="1"/>
</dbReference>
<dbReference type="AlphaFoldDB" id="A0AB39EUD6"/>
<gene>
    <name evidence="16" type="ORF">ABRY94_00830</name>
</gene>
<evidence type="ECO:0000256" key="13">
    <source>
        <dbReference type="SAM" id="Phobius"/>
    </source>
</evidence>
<dbReference type="InterPro" id="IPR017871">
    <property type="entry name" value="ABC_transporter-like_CS"/>
</dbReference>
<evidence type="ECO:0000256" key="1">
    <source>
        <dbReference type="ARBA" id="ARBA00004651"/>
    </source>
</evidence>
<feature type="domain" description="ABC transporter" evidence="14">
    <location>
        <begin position="359"/>
        <end position="594"/>
    </location>
</feature>
<dbReference type="SUPFAM" id="SSF90123">
    <property type="entry name" value="ABC transporter transmembrane region"/>
    <property type="match status" value="1"/>
</dbReference>
<keyword evidence="6" id="KW-0547">Nucleotide-binding</keyword>
<dbReference type="InterPro" id="IPR003439">
    <property type="entry name" value="ABC_transporter-like_ATP-bd"/>
</dbReference>
<evidence type="ECO:0000256" key="11">
    <source>
        <dbReference type="ARBA" id="ARBA00061173"/>
    </source>
</evidence>
<dbReference type="InterPro" id="IPR027417">
    <property type="entry name" value="P-loop_NTPase"/>
</dbReference>
<organism evidence="16">
    <name type="scientific">Castellaniella ginsengisoli</name>
    <dbReference type="NCBI Taxonomy" id="546114"/>
    <lineage>
        <taxon>Bacteria</taxon>
        <taxon>Pseudomonadati</taxon>
        <taxon>Pseudomonadota</taxon>
        <taxon>Betaproteobacteria</taxon>
        <taxon>Burkholderiales</taxon>
        <taxon>Alcaligenaceae</taxon>
        <taxon>Castellaniella</taxon>
    </lineage>
</organism>
<evidence type="ECO:0000256" key="12">
    <source>
        <dbReference type="ARBA" id="ARBA00072252"/>
    </source>
</evidence>
<comment type="function">
    <text evidence="10">Involved in the export of calmodulin-sensitive adenylate cyclase-hemolysin (cyclolysin).</text>
</comment>
<dbReference type="InterPro" id="IPR011527">
    <property type="entry name" value="ABC1_TM_dom"/>
</dbReference>
<evidence type="ECO:0000256" key="8">
    <source>
        <dbReference type="ARBA" id="ARBA00022989"/>
    </source>
</evidence>
<keyword evidence="7 16" id="KW-0067">ATP-binding</keyword>
<dbReference type="FunFam" id="3.40.50.300:FF:000299">
    <property type="entry name" value="ABC transporter ATP-binding protein/permease"/>
    <property type="match status" value="1"/>
</dbReference>
<protein>
    <recommendedName>
        <fullName evidence="12">Cyclolysin secretion/processing ATP-binding protein CyaB</fullName>
    </recommendedName>
</protein>
<dbReference type="Gene3D" id="3.40.50.300">
    <property type="entry name" value="P-loop containing nucleotide triphosphate hydrolases"/>
    <property type="match status" value="1"/>
</dbReference>
<dbReference type="InterPro" id="IPR036640">
    <property type="entry name" value="ABC1_TM_sf"/>
</dbReference>
<keyword evidence="5" id="KW-0204">Cytolysis</keyword>
<keyword evidence="8 13" id="KW-1133">Transmembrane helix</keyword>
<proteinExistence type="inferred from homology"/>
<feature type="transmembrane region" description="Helical" evidence="13">
    <location>
        <begin position="21"/>
        <end position="47"/>
    </location>
</feature>
<feature type="domain" description="ABC transmembrane type-1" evidence="15">
    <location>
        <begin position="24"/>
        <end position="325"/>
    </location>
</feature>
<dbReference type="Gene3D" id="1.20.1560.10">
    <property type="entry name" value="ABC transporter type 1, transmembrane domain"/>
    <property type="match status" value="1"/>
</dbReference>
<evidence type="ECO:0000313" key="16">
    <source>
        <dbReference type="EMBL" id="XDJ69375.1"/>
    </source>
</evidence>
<keyword evidence="9 13" id="KW-0472">Membrane</keyword>
<evidence type="ECO:0000259" key="15">
    <source>
        <dbReference type="PROSITE" id="PS50929"/>
    </source>
</evidence>
<dbReference type="EMBL" id="CP158262">
    <property type="protein sequence ID" value="XDJ69375.1"/>
    <property type="molecule type" value="Genomic_DNA"/>
</dbReference>
<dbReference type="Pfam" id="PF00664">
    <property type="entry name" value="ABC_membrane"/>
    <property type="match status" value="1"/>
</dbReference>
<sequence length="595" mass="64724">MTILQLTRGFWAHLTARRKRQLGILLILMVLTSFAEVLSLGAVLPFLGVLTQPERVFGYPVIQSALGWLQIQEPQELLLPITLAFIMAALLAGSMRLLLLYAQTRLSYAVGADFSYQIYRRTLYQPYAVHVSRNSSEVISGVTTKVSMVINYFLTPVLTLLSSAVILVAILLALLAVDPLMSLVAFAGFGAIYGVVILITRARLVACSQRISAESNQVVKVLQEGLGGIRDVLIDGTQETYCQQYRQADGPLRNAQASSAIIGGAPRFAAEALGMAFIAILAYAMARQDSGITNTITLLGALALGAQRLLPVLQQSYQAIVQLRSGQHSLRDALSLLSQPIDLLAHEHQATELSFQRGIQLKNIGFRYAAQAPLVLNDLNLNISRGSRIGFIGTTGSGKSTLLDIIMGLLVPTEGSIWIDDTPLTPETQRAWQQRIAHVPQSIYLSDACISENIAFGLLSEQIDYERVRRAAGQAQIADYIESLAAGYDTHVGERGIRLSGGQRQRIGIARALYKQAEVIILDEATSALDNATERAVMDAIDRLGAELTVLIIAHRLSTLQSCDLIVELQQGRIARIGTYAEIVSDRDTTVSKTG</sequence>
<name>A0AB39EUD6_9BURK</name>
<evidence type="ECO:0000256" key="4">
    <source>
        <dbReference type="ARBA" id="ARBA00022692"/>
    </source>
</evidence>
<keyword evidence="5" id="KW-0354">Hemolysis</keyword>
<dbReference type="PANTHER" id="PTHR24221">
    <property type="entry name" value="ATP-BINDING CASSETTE SUB-FAMILY B"/>
    <property type="match status" value="1"/>
</dbReference>
<reference evidence="16" key="1">
    <citation type="submission" date="2024-05" db="EMBL/GenBank/DDBJ databases">
        <authorList>
            <person name="Luo Y.-C."/>
            <person name="Nicholds J."/>
            <person name="Mortimer T."/>
            <person name="Maboni G."/>
        </authorList>
    </citation>
    <scope>NUCLEOTIDE SEQUENCE</scope>
    <source>
        <strain evidence="16">144863</strain>
    </source>
</reference>
<accession>A0AB39EUD6</accession>
<comment type="subcellular location">
    <subcellularLocation>
        <location evidence="1">Cell membrane</location>
        <topology evidence="1">Multi-pass membrane protein</topology>
    </subcellularLocation>
</comment>
<evidence type="ECO:0000256" key="2">
    <source>
        <dbReference type="ARBA" id="ARBA00022448"/>
    </source>
</evidence>
<dbReference type="RefSeq" id="WP_368655552.1">
    <property type="nucleotide sequence ID" value="NZ_CP158262.1"/>
</dbReference>
<keyword evidence="2" id="KW-0813">Transport</keyword>
<keyword evidence="3" id="KW-1003">Cell membrane</keyword>
<dbReference type="Pfam" id="PF00005">
    <property type="entry name" value="ABC_tran"/>
    <property type="match status" value="1"/>
</dbReference>
<evidence type="ECO:0000259" key="14">
    <source>
        <dbReference type="PROSITE" id="PS50893"/>
    </source>
</evidence>
<feature type="transmembrane region" description="Helical" evidence="13">
    <location>
        <begin position="180"/>
        <end position="200"/>
    </location>
</feature>
<feature type="transmembrane region" description="Helical" evidence="13">
    <location>
        <begin position="149"/>
        <end position="174"/>
    </location>
</feature>
<evidence type="ECO:0000256" key="7">
    <source>
        <dbReference type="ARBA" id="ARBA00022840"/>
    </source>
</evidence>
<dbReference type="GO" id="GO:0005886">
    <property type="term" value="C:plasma membrane"/>
    <property type="evidence" value="ECO:0007669"/>
    <property type="project" value="UniProtKB-SubCell"/>
</dbReference>
<dbReference type="SUPFAM" id="SSF52540">
    <property type="entry name" value="P-loop containing nucleoside triphosphate hydrolases"/>
    <property type="match status" value="1"/>
</dbReference>
<evidence type="ECO:0000256" key="10">
    <source>
        <dbReference type="ARBA" id="ARBA00055355"/>
    </source>
</evidence>
<dbReference type="PROSITE" id="PS50893">
    <property type="entry name" value="ABC_TRANSPORTER_2"/>
    <property type="match status" value="1"/>
</dbReference>
<dbReference type="SMART" id="SM00382">
    <property type="entry name" value="AAA"/>
    <property type="match status" value="1"/>
</dbReference>
<dbReference type="InterPro" id="IPR039421">
    <property type="entry name" value="Type_1_exporter"/>
</dbReference>
<dbReference type="GO" id="GO:0016887">
    <property type="term" value="F:ATP hydrolysis activity"/>
    <property type="evidence" value="ECO:0007669"/>
    <property type="project" value="InterPro"/>
</dbReference>
<evidence type="ECO:0000256" key="6">
    <source>
        <dbReference type="ARBA" id="ARBA00022741"/>
    </source>
</evidence>
<evidence type="ECO:0000256" key="3">
    <source>
        <dbReference type="ARBA" id="ARBA00022475"/>
    </source>
</evidence>
<dbReference type="PANTHER" id="PTHR24221:SF654">
    <property type="entry name" value="ATP-BINDING CASSETTE SUB-FAMILY B MEMBER 6"/>
    <property type="match status" value="1"/>
</dbReference>
<feature type="transmembrane region" description="Helical" evidence="13">
    <location>
        <begin position="77"/>
        <end position="99"/>
    </location>
</feature>
<dbReference type="InterPro" id="IPR003593">
    <property type="entry name" value="AAA+_ATPase"/>
</dbReference>